<dbReference type="EMBL" id="GIFC01009956">
    <property type="protein sequence ID" value="MXU92039.1"/>
    <property type="molecule type" value="Transcribed_RNA"/>
</dbReference>
<name>A0A6B0UQJ3_IXORI</name>
<sequence>MPAKLPLCIFFLAQVHQIKCFVFVHSSPHHLSFVTFWWRCGALTKRCMHGQASNLGPLQGRQARQSPRHKRACSETRVAICASAGTWARPRHKFKPSSDHDKVCPYLSSSVCRKYCPVCWQEPSATYS</sequence>
<accession>A0A6B0UQJ3</accession>
<proteinExistence type="predicted"/>
<evidence type="ECO:0000256" key="1">
    <source>
        <dbReference type="SAM" id="SignalP"/>
    </source>
</evidence>
<dbReference type="AlphaFoldDB" id="A0A6B0UQJ3"/>
<evidence type="ECO:0000313" key="2">
    <source>
        <dbReference type="EMBL" id="MXU92039.1"/>
    </source>
</evidence>
<feature type="signal peptide" evidence="1">
    <location>
        <begin position="1"/>
        <end position="20"/>
    </location>
</feature>
<feature type="chain" id="PRO_5025518420" evidence="1">
    <location>
        <begin position="21"/>
        <end position="128"/>
    </location>
</feature>
<protein>
    <submittedName>
        <fullName evidence="2">Putative secreted protein</fullName>
    </submittedName>
</protein>
<keyword evidence="1" id="KW-0732">Signal</keyword>
<organism evidence="2">
    <name type="scientific">Ixodes ricinus</name>
    <name type="common">Common tick</name>
    <name type="synonym">Acarus ricinus</name>
    <dbReference type="NCBI Taxonomy" id="34613"/>
    <lineage>
        <taxon>Eukaryota</taxon>
        <taxon>Metazoa</taxon>
        <taxon>Ecdysozoa</taxon>
        <taxon>Arthropoda</taxon>
        <taxon>Chelicerata</taxon>
        <taxon>Arachnida</taxon>
        <taxon>Acari</taxon>
        <taxon>Parasitiformes</taxon>
        <taxon>Ixodida</taxon>
        <taxon>Ixodoidea</taxon>
        <taxon>Ixodidae</taxon>
        <taxon>Ixodinae</taxon>
        <taxon>Ixodes</taxon>
    </lineage>
</organism>
<reference evidence="2" key="1">
    <citation type="submission" date="2019-12" db="EMBL/GenBank/DDBJ databases">
        <title>An insight into the sialome of adult female Ixodes ricinus ticks feeding for 6 days.</title>
        <authorList>
            <person name="Perner J."/>
            <person name="Ribeiro J.M.C."/>
        </authorList>
    </citation>
    <scope>NUCLEOTIDE SEQUENCE</scope>
    <source>
        <strain evidence="2">Semi-engorged</strain>
        <tissue evidence="2">Salivary glands</tissue>
    </source>
</reference>